<evidence type="ECO:0000313" key="10">
    <source>
        <dbReference type="Proteomes" id="UP000030655"/>
    </source>
</evidence>
<evidence type="ECO:0000256" key="2">
    <source>
        <dbReference type="ARBA" id="ARBA00022723"/>
    </source>
</evidence>
<reference evidence="10" key="1">
    <citation type="submission" date="2013-02" db="EMBL/GenBank/DDBJ databases">
        <authorList>
            <consortium name="The Broad Institute Genome Sequencing Platform"/>
            <person name="Cuomo C."/>
            <person name="Becnel J."/>
            <person name="Sanscrainte N."/>
            <person name="Walker B."/>
            <person name="Young S.K."/>
            <person name="Zeng Q."/>
            <person name="Gargeya S."/>
            <person name="Fitzgerald M."/>
            <person name="Haas B."/>
            <person name="Abouelleil A."/>
            <person name="Alvarado L."/>
            <person name="Arachchi H.M."/>
            <person name="Berlin A.M."/>
            <person name="Chapman S.B."/>
            <person name="Dewar J."/>
            <person name="Goldberg J."/>
            <person name="Griggs A."/>
            <person name="Gujja S."/>
            <person name="Hansen M."/>
            <person name="Howarth C."/>
            <person name="Imamovic A."/>
            <person name="Larimer J."/>
            <person name="McCowan C."/>
            <person name="Murphy C."/>
            <person name="Neiman D."/>
            <person name="Pearson M."/>
            <person name="Priest M."/>
            <person name="Roberts A."/>
            <person name="Saif S."/>
            <person name="Shea T."/>
            <person name="Sisk P."/>
            <person name="Sykes S."/>
            <person name="Wortman J."/>
            <person name="Nusbaum C."/>
            <person name="Birren B."/>
        </authorList>
    </citation>
    <scope>NUCLEOTIDE SEQUENCE [LARGE SCALE GENOMIC DNA]</scope>
    <source>
        <strain evidence="10">PRA339</strain>
    </source>
</reference>
<dbReference type="VEuPathDB" id="MicrosporidiaDB:H312_00131"/>
<keyword evidence="7" id="KW-0812">Transmembrane</keyword>
<feature type="domain" description="Peptidase M48" evidence="8">
    <location>
        <begin position="241"/>
        <end position="315"/>
    </location>
</feature>
<dbReference type="InterPro" id="IPR001915">
    <property type="entry name" value="Peptidase_M48"/>
</dbReference>
<dbReference type="GO" id="GO:0006508">
    <property type="term" value="P:proteolysis"/>
    <property type="evidence" value="ECO:0007669"/>
    <property type="project" value="UniProtKB-KW"/>
</dbReference>
<dbReference type="HOGENOM" id="CLU_056387_0_0_1"/>
<protein>
    <recommendedName>
        <fullName evidence="8">Peptidase M48 domain-containing protein</fullName>
    </recommendedName>
</protein>
<evidence type="ECO:0000256" key="3">
    <source>
        <dbReference type="ARBA" id="ARBA00022801"/>
    </source>
</evidence>
<dbReference type="GO" id="GO:0004222">
    <property type="term" value="F:metalloendopeptidase activity"/>
    <property type="evidence" value="ECO:0007669"/>
    <property type="project" value="InterPro"/>
</dbReference>
<proteinExistence type="inferred from homology"/>
<evidence type="ECO:0000259" key="8">
    <source>
        <dbReference type="Pfam" id="PF01435"/>
    </source>
</evidence>
<keyword evidence="7" id="KW-1133">Transmembrane helix</keyword>
<evidence type="ECO:0000256" key="7">
    <source>
        <dbReference type="SAM" id="Phobius"/>
    </source>
</evidence>
<evidence type="ECO:0000256" key="4">
    <source>
        <dbReference type="ARBA" id="ARBA00022833"/>
    </source>
</evidence>
<dbReference type="Proteomes" id="UP000030655">
    <property type="component" value="Unassembled WGS sequence"/>
</dbReference>
<dbReference type="GO" id="GO:0046872">
    <property type="term" value="F:metal ion binding"/>
    <property type="evidence" value="ECO:0007669"/>
    <property type="project" value="UniProtKB-KW"/>
</dbReference>
<evidence type="ECO:0000256" key="5">
    <source>
        <dbReference type="ARBA" id="ARBA00023049"/>
    </source>
</evidence>
<feature type="transmembrane region" description="Helical" evidence="7">
    <location>
        <begin position="166"/>
        <end position="191"/>
    </location>
</feature>
<keyword evidence="3 6" id="KW-0378">Hydrolase</keyword>
<feature type="transmembrane region" description="Helical" evidence="7">
    <location>
        <begin position="6"/>
        <end position="25"/>
    </location>
</feature>
<keyword evidence="10" id="KW-1185">Reference proteome</keyword>
<keyword evidence="7" id="KW-0472">Membrane</keyword>
<organism evidence="9 10">
    <name type="scientific">Anncaliia algerae PRA339</name>
    <dbReference type="NCBI Taxonomy" id="1288291"/>
    <lineage>
        <taxon>Eukaryota</taxon>
        <taxon>Fungi</taxon>
        <taxon>Fungi incertae sedis</taxon>
        <taxon>Microsporidia</taxon>
        <taxon>Tubulinosematoidea</taxon>
        <taxon>Tubulinosematidae</taxon>
        <taxon>Anncaliia</taxon>
    </lineage>
</organism>
<feature type="transmembrane region" description="Helical" evidence="7">
    <location>
        <begin position="110"/>
        <end position="130"/>
    </location>
</feature>
<evidence type="ECO:0000256" key="1">
    <source>
        <dbReference type="ARBA" id="ARBA00022670"/>
    </source>
</evidence>
<dbReference type="AlphaFoldDB" id="A0A059F5B1"/>
<dbReference type="EMBL" id="KK365130">
    <property type="protein sequence ID" value="KCZ82473.1"/>
    <property type="molecule type" value="Genomic_DNA"/>
</dbReference>
<evidence type="ECO:0000313" key="9">
    <source>
        <dbReference type="EMBL" id="KCZ82473.1"/>
    </source>
</evidence>
<keyword evidence="5 6" id="KW-0482">Metalloprotease</keyword>
<comment type="similarity">
    <text evidence="6">Belongs to the peptidase M48 family.</text>
</comment>
<sequence>MKRLFLVLYFILQSTFIFLNIYAAYSIINQIHQIDNEAFPLEENKYYFYKVIEDKNYNINEKISLHKCINPLLRNIVYLVTSIIIYLASIEKNIIHILEKLLSKIYEEKVEIIEIYKCIAVSTLIFYFFIYSFEFSIIFIVKILLIILLCYLFSERIVPSKKFEISPFLLVFYLFMTFCLLFILDFSFFIFRLAKDRIEKEVSLIPFELSKKYFDKIYYLYSKREILILNLTIFNTRRLFLTGMFDKLNDKELSAVILHEAGHIGFADGRVMVAFVSLIYALIFTIFFYFGEQITNLDNKTTKRLNICMIIISYPLIKIICSTLANIFTIYMEEKSNKIVRKNNFQKYFINAQIKAYYENQIPNKLSYLANILLFDHPNTNRLINLFGIK</sequence>
<feature type="transmembrane region" description="Helical" evidence="7">
    <location>
        <begin position="72"/>
        <end position="90"/>
    </location>
</feature>
<keyword evidence="2" id="KW-0479">Metal-binding</keyword>
<name>A0A059F5B1_9MICR</name>
<dbReference type="OrthoDB" id="10314820at2759"/>
<gene>
    <name evidence="9" type="ORF">H312_00131</name>
</gene>
<feature type="transmembrane region" description="Helical" evidence="7">
    <location>
        <begin position="310"/>
        <end position="332"/>
    </location>
</feature>
<feature type="transmembrane region" description="Helical" evidence="7">
    <location>
        <begin position="137"/>
        <end position="154"/>
    </location>
</feature>
<accession>A0A059F5B1</accession>
<feature type="transmembrane region" description="Helical" evidence="7">
    <location>
        <begin position="271"/>
        <end position="290"/>
    </location>
</feature>
<keyword evidence="4 6" id="KW-0862">Zinc</keyword>
<dbReference type="Pfam" id="PF01435">
    <property type="entry name" value="Peptidase_M48"/>
    <property type="match status" value="1"/>
</dbReference>
<evidence type="ECO:0000256" key="6">
    <source>
        <dbReference type="RuleBase" id="RU003983"/>
    </source>
</evidence>
<comment type="cofactor">
    <cofactor evidence="6">
        <name>Zn(2+)</name>
        <dbReference type="ChEBI" id="CHEBI:29105"/>
    </cofactor>
    <text evidence="6">Binds 1 zinc ion per subunit.</text>
</comment>
<keyword evidence="1 6" id="KW-0645">Protease</keyword>
<reference evidence="9 10" key="2">
    <citation type="submission" date="2014-03" db="EMBL/GenBank/DDBJ databases">
        <title>The Genome Sequence of Anncaliia algerae insect isolate PRA339.</title>
        <authorList>
            <consortium name="The Broad Institute Genome Sequencing Platform"/>
            <consortium name="The Broad Institute Genome Sequencing Center for Infectious Disease"/>
            <person name="Cuomo C."/>
            <person name="Becnel J."/>
            <person name="Sanscrainte N."/>
            <person name="Walker B."/>
            <person name="Young S.K."/>
            <person name="Zeng Q."/>
            <person name="Gargeya S."/>
            <person name="Fitzgerald M."/>
            <person name="Haas B."/>
            <person name="Abouelleil A."/>
            <person name="Alvarado L."/>
            <person name="Arachchi H.M."/>
            <person name="Berlin A.M."/>
            <person name="Chapman S.B."/>
            <person name="Dewar J."/>
            <person name="Goldberg J."/>
            <person name="Griggs A."/>
            <person name="Gujja S."/>
            <person name="Hansen M."/>
            <person name="Howarth C."/>
            <person name="Imamovic A."/>
            <person name="Larimer J."/>
            <person name="McCowan C."/>
            <person name="Murphy C."/>
            <person name="Neiman D."/>
            <person name="Pearson M."/>
            <person name="Priest M."/>
            <person name="Roberts A."/>
            <person name="Saif S."/>
            <person name="Shea T."/>
            <person name="Sisk P."/>
            <person name="Sykes S."/>
            <person name="Wortman J."/>
            <person name="Nusbaum C."/>
            <person name="Birren B."/>
        </authorList>
    </citation>
    <scope>NUCLEOTIDE SEQUENCE [LARGE SCALE GENOMIC DNA]</scope>
    <source>
        <strain evidence="9 10">PRA339</strain>
    </source>
</reference>